<keyword evidence="1" id="KW-0732">Signal</keyword>
<feature type="chain" id="PRO_5037690210" evidence="1">
    <location>
        <begin position="25"/>
        <end position="162"/>
    </location>
</feature>
<evidence type="ECO:0000256" key="1">
    <source>
        <dbReference type="SAM" id="SignalP"/>
    </source>
</evidence>
<dbReference type="AlphaFoldDB" id="A0A940IH65"/>
<name>A0A940IH65_9BACT</name>
<dbReference type="Pfam" id="PF14060">
    <property type="entry name" value="DUF4252"/>
    <property type="match status" value="1"/>
</dbReference>
<comment type="caution">
    <text evidence="2">The sequence shown here is derived from an EMBL/GenBank/DDBJ whole genome shotgun (WGS) entry which is preliminary data.</text>
</comment>
<sequence>MKKFIATLMLAVIFMGAACPQTQAKKKESSNAAIALMEKYDREKGVEYIKISGFLLGIAKMAARGEEDGEILKHLDCMAVFSAENADAGIREQFFGELNGMMAGYEKAVEVNDSGEDMTVWFKYMDKDNISEMIMSTESEGAVIVMSGRLPVSVLEEMAETM</sequence>
<evidence type="ECO:0000313" key="2">
    <source>
        <dbReference type="EMBL" id="MBO8454672.1"/>
    </source>
</evidence>
<protein>
    <submittedName>
        <fullName evidence="2">DUF4252 domain-containing protein</fullName>
    </submittedName>
</protein>
<feature type="signal peptide" evidence="1">
    <location>
        <begin position="1"/>
        <end position="24"/>
    </location>
</feature>
<accession>A0A940IH65</accession>
<gene>
    <name evidence="2" type="ORF">IAC07_08135</name>
</gene>
<proteinExistence type="predicted"/>
<dbReference type="Proteomes" id="UP000771749">
    <property type="component" value="Unassembled WGS sequence"/>
</dbReference>
<dbReference type="PROSITE" id="PS51257">
    <property type="entry name" value="PROKAR_LIPOPROTEIN"/>
    <property type="match status" value="1"/>
</dbReference>
<organism evidence="2 3">
    <name type="scientific">Candidatus Cryptobacteroides gallistercoris</name>
    <dbReference type="NCBI Taxonomy" id="2840765"/>
    <lineage>
        <taxon>Bacteria</taxon>
        <taxon>Pseudomonadati</taxon>
        <taxon>Bacteroidota</taxon>
        <taxon>Bacteroidia</taxon>
        <taxon>Bacteroidales</taxon>
        <taxon>Candidatus Cryptobacteroides</taxon>
    </lineage>
</organism>
<evidence type="ECO:0000313" key="3">
    <source>
        <dbReference type="Proteomes" id="UP000771749"/>
    </source>
</evidence>
<dbReference type="EMBL" id="JADIMJ010000124">
    <property type="protein sequence ID" value="MBO8454672.1"/>
    <property type="molecule type" value="Genomic_DNA"/>
</dbReference>
<dbReference type="InterPro" id="IPR025348">
    <property type="entry name" value="DUF4252"/>
</dbReference>
<reference evidence="2" key="2">
    <citation type="journal article" date="2021" name="PeerJ">
        <title>Extensive microbial diversity within the chicken gut microbiome revealed by metagenomics and culture.</title>
        <authorList>
            <person name="Gilroy R."/>
            <person name="Ravi A."/>
            <person name="Getino M."/>
            <person name="Pursley I."/>
            <person name="Horton D.L."/>
            <person name="Alikhan N.F."/>
            <person name="Baker D."/>
            <person name="Gharbi K."/>
            <person name="Hall N."/>
            <person name="Watson M."/>
            <person name="Adriaenssens E.M."/>
            <person name="Foster-Nyarko E."/>
            <person name="Jarju S."/>
            <person name="Secka A."/>
            <person name="Antonio M."/>
            <person name="Oren A."/>
            <person name="Chaudhuri R.R."/>
            <person name="La Ragione R."/>
            <person name="Hildebrand F."/>
            <person name="Pallen M.J."/>
        </authorList>
    </citation>
    <scope>NUCLEOTIDE SEQUENCE</scope>
    <source>
        <strain evidence="2">F1-3629</strain>
    </source>
</reference>
<reference evidence="2" key="1">
    <citation type="submission" date="2020-10" db="EMBL/GenBank/DDBJ databases">
        <authorList>
            <person name="Gilroy R."/>
        </authorList>
    </citation>
    <scope>NUCLEOTIDE SEQUENCE</scope>
    <source>
        <strain evidence="2">F1-3629</strain>
    </source>
</reference>